<accession>A0A5A7QQQ4</accession>
<organism evidence="1 2">
    <name type="scientific">Striga asiatica</name>
    <name type="common">Asiatic witchweed</name>
    <name type="synonym">Buchnera asiatica</name>
    <dbReference type="NCBI Taxonomy" id="4170"/>
    <lineage>
        <taxon>Eukaryota</taxon>
        <taxon>Viridiplantae</taxon>
        <taxon>Streptophyta</taxon>
        <taxon>Embryophyta</taxon>
        <taxon>Tracheophyta</taxon>
        <taxon>Spermatophyta</taxon>
        <taxon>Magnoliopsida</taxon>
        <taxon>eudicotyledons</taxon>
        <taxon>Gunneridae</taxon>
        <taxon>Pentapetalae</taxon>
        <taxon>asterids</taxon>
        <taxon>lamiids</taxon>
        <taxon>Lamiales</taxon>
        <taxon>Orobanchaceae</taxon>
        <taxon>Buchnereae</taxon>
        <taxon>Striga</taxon>
    </lineage>
</organism>
<gene>
    <name evidence="1" type="ORF">STAS_24846</name>
</gene>
<proteinExistence type="predicted"/>
<reference evidence="2" key="1">
    <citation type="journal article" date="2019" name="Curr. Biol.">
        <title>Genome Sequence of Striga asiatica Provides Insight into the Evolution of Plant Parasitism.</title>
        <authorList>
            <person name="Yoshida S."/>
            <person name="Kim S."/>
            <person name="Wafula E.K."/>
            <person name="Tanskanen J."/>
            <person name="Kim Y.M."/>
            <person name="Honaas L."/>
            <person name="Yang Z."/>
            <person name="Spallek T."/>
            <person name="Conn C.E."/>
            <person name="Ichihashi Y."/>
            <person name="Cheong K."/>
            <person name="Cui S."/>
            <person name="Der J.P."/>
            <person name="Gundlach H."/>
            <person name="Jiao Y."/>
            <person name="Hori C."/>
            <person name="Ishida J.K."/>
            <person name="Kasahara H."/>
            <person name="Kiba T."/>
            <person name="Kim M.S."/>
            <person name="Koo N."/>
            <person name="Laohavisit A."/>
            <person name="Lee Y.H."/>
            <person name="Lumba S."/>
            <person name="McCourt P."/>
            <person name="Mortimer J.C."/>
            <person name="Mutuku J.M."/>
            <person name="Nomura T."/>
            <person name="Sasaki-Sekimoto Y."/>
            <person name="Seto Y."/>
            <person name="Wang Y."/>
            <person name="Wakatake T."/>
            <person name="Sakakibara H."/>
            <person name="Demura T."/>
            <person name="Yamaguchi S."/>
            <person name="Yoneyama K."/>
            <person name="Manabe R.I."/>
            <person name="Nelson D.C."/>
            <person name="Schulman A.H."/>
            <person name="Timko M.P."/>
            <person name="dePamphilis C.W."/>
            <person name="Choi D."/>
            <person name="Shirasu K."/>
        </authorList>
    </citation>
    <scope>NUCLEOTIDE SEQUENCE [LARGE SCALE GENOMIC DNA]</scope>
    <source>
        <strain evidence="2">cv. UVA1</strain>
    </source>
</reference>
<dbReference type="EMBL" id="BKCP01008037">
    <property type="protein sequence ID" value="GER47685.1"/>
    <property type="molecule type" value="Genomic_DNA"/>
</dbReference>
<keyword evidence="2" id="KW-1185">Reference proteome</keyword>
<sequence length="213" mass="23710">MTQGCCFLSGMGKENSTGRPLSSKVALAGKVFQLTTVLIGKGGKRDSFFTRSSQKESSVLRKASAFAYDTPASKHIEKINAQRQAGTKAVAGKGVKERFDLLAGKEFAYQVRLWAETQELLSNKSPPKLTILSLLKPTQMRGSFFLRHRISVRGPLVTLTTALEVKFPIFRERLNSLCHALLVRCRISHAGIWLTRFRHTVRITKEEDVSGTQ</sequence>
<name>A0A5A7QQQ4_STRAF</name>
<evidence type="ECO:0000313" key="1">
    <source>
        <dbReference type="EMBL" id="GER47685.1"/>
    </source>
</evidence>
<dbReference type="Proteomes" id="UP000325081">
    <property type="component" value="Unassembled WGS sequence"/>
</dbReference>
<protein>
    <submittedName>
        <fullName evidence="1">Lysis protein</fullName>
    </submittedName>
</protein>
<dbReference type="AlphaFoldDB" id="A0A5A7QQQ4"/>
<comment type="caution">
    <text evidence="1">The sequence shown here is derived from an EMBL/GenBank/DDBJ whole genome shotgun (WGS) entry which is preliminary data.</text>
</comment>
<evidence type="ECO:0000313" key="2">
    <source>
        <dbReference type="Proteomes" id="UP000325081"/>
    </source>
</evidence>